<evidence type="ECO:0000256" key="1">
    <source>
        <dbReference type="ARBA" id="ARBA00001946"/>
    </source>
</evidence>
<comment type="cofactor">
    <cofactor evidence="1">
        <name>Mg(2+)</name>
        <dbReference type="ChEBI" id="CHEBI:18420"/>
    </cofactor>
</comment>
<feature type="domain" description="Nudix hydrolase" evidence="3">
    <location>
        <begin position="41"/>
        <end position="169"/>
    </location>
</feature>
<dbReference type="InterPro" id="IPR015797">
    <property type="entry name" value="NUDIX_hydrolase-like_dom_sf"/>
</dbReference>
<name>A0A6N7IX31_9FIRM</name>
<evidence type="ECO:0000313" key="5">
    <source>
        <dbReference type="Proteomes" id="UP000441717"/>
    </source>
</evidence>
<dbReference type="EMBL" id="WHYR01000062">
    <property type="protein sequence ID" value="MQL53718.1"/>
    <property type="molecule type" value="Genomic_DNA"/>
</dbReference>
<dbReference type="FunFam" id="3.90.79.10:FF:000024">
    <property type="entry name" value="ADP-ribose pyrophosphatase"/>
    <property type="match status" value="1"/>
</dbReference>
<dbReference type="PANTHER" id="PTHR11839:SF18">
    <property type="entry name" value="NUDIX HYDROLASE DOMAIN-CONTAINING PROTEIN"/>
    <property type="match status" value="1"/>
</dbReference>
<dbReference type="Gene3D" id="3.90.79.10">
    <property type="entry name" value="Nucleoside Triphosphate Pyrophosphohydrolase"/>
    <property type="match status" value="1"/>
</dbReference>
<accession>A0A6N7IX31</accession>
<evidence type="ECO:0000313" key="4">
    <source>
        <dbReference type="EMBL" id="MQL53718.1"/>
    </source>
</evidence>
<gene>
    <name evidence="4" type="ORF">GFC01_15915</name>
</gene>
<comment type="caution">
    <text evidence="4">The sequence shown here is derived from an EMBL/GenBank/DDBJ whole genome shotgun (WGS) entry which is preliminary data.</text>
</comment>
<protein>
    <submittedName>
        <fullName evidence="4">NUDIX domain-containing protein</fullName>
    </submittedName>
</protein>
<proteinExistence type="predicted"/>
<dbReference type="PROSITE" id="PS00893">
    <property type="entry name" value="NUDIX_BOX"/>
    <property type="match status" value="1"/>
</dbReference>
<dbReference type="GO" id="GO:0006753">
    <property type="term" value="P:nucleoside phosphate metabolic process"/>
    <property type="evidence" value="ECO:0007669"/>
    <property type="project" value="TreeGrafter"/>
</dbReference>
<dbReference type="CDD" id="cd03424">
    <property type="entry name" value="NUDIX_ADPRase_Nudt5_UGPPase_Nudt14"/>
    <property type="match status" value="1"/>
</dbReference>
<organism evidence="4 5">
    <name type="scientific">Desulfofundulus thermobenzoicus</name>
    <dbReference type="NCBI Taxonomy" id="29376"/>
    <lineage>
        <taxon>Bacteria</taxon>
        <taxon>Bacillati</taxon>
        <taxon>Bacillota</taxon>
        <taxon>Clostridia</taxon>
        <taxon>Eubacteriales</taxon>
        <taxon>Peptococcaceae</taxon>
        <taxon>Desulfofundulus</taxon>
    </lineage>
</organism>
<keyword evidence="2" id="KW-0378">Hydrolase</keyword>
<dbReference type="PANTHER" id="PTHR11839">
    <property type="entry name" value="UDP/ADP-SUGAR PYROPHOSPHATASE"/>
    <property type="match status" value="1"/>
</dbReference>
<dbReference type="Pfam" id="PF00293">
    <property type="entry name" value="NUDIX"/>
    <property type="match status" value="1"/>
</dbReference>
<dbReference type="SUPFAM" id="SSF55811">
    <property type="entry name" value="Nudix"/>
    <property type="match status" value="1"/>
</dbReference>
<dbReference type="GO" id="GO:0016787">
    <property type="term" value="F:hydrolase activity"/>
    <property type="evidence" value="ECO:0007669"/>
    <property type="project" value="UniProtKB-KW"/>
</dbReference>
<evidence type="ECO:0000256" key="2">
    <source>
        <dbReference type="ARBA" id="ARBA00022801"/>
    </source>
</evidence>
<reference evidence="4 5" key="1">
    <citation type="submission" date="2019-10" db="EMBL/GenBank/DDBJ databases">
        <title>Comparative genomics of sulfur disproportionating microorganisms.</title>
        <authorList>
            <person name="Ward L.M."/>
            <person name="Bertran E."/>
            <person name="Johnston D."/>
        </authorList>
    </citation>
    <scope>NUCLEOTIDE SEQUENCE [LARGE SCALE GENOMIC DNA]</scope>
    <source>
        <strain evidence="4 5">DSM 14055</strain>
    </source>
</reference>
<sequence>MDSLVEKKVDSQMVYRGKILNLRVDTVIFPDGRTGTREVVEYAGAVAVVALNEAGEVFLVRQYRYAVGEELLEIPAGKMEHHEDPFMCAQRELAEETGLFAADWQMLCGFYSTPGFTTEKMHLFLARNLRQGKSHTDADEFIQVVKVPLGEAMNMLWRGEIRDAKSTAGLLAAHYFLQREGSPRIPGFPGTGYPAG</sequence>
<dbReference type="PROSITE" id="PS51462">
    <property type="entry name" value="NUDIX"/>
    <property type="match status" value="1"/>
</dbReference>
<evidence type="ECO:0000259" key="3">
    <source>
        <dbReference type="PROSITE" id="PS51462"/>
    </source>
</evidence>
<dbReference type="InterPro" id="IPR000086">
    <property type="entry name" value="NUDIX_hydrolase_dom"/>
</dbReference>
<dbReference type="InterPro" id="IPR020084">
    <property type="entry name" value="NUDIX_hydrolase_CS"/>
</dbReference>
<dbReference type="GO" id="GO:0019693">
    <property type="term" value="P:ribose phosphate metabolic process"/>
    <property type="evidence" value="ECO:0007669"/>
    <property type="project" value="TreeGrafter"/>
</dbReference>
<keyword evidence="5" id="KW-1185">Reference proteome</keyword>
<dbReference type="Proteomes" id="UP000441717">
    <property type="component" value="Unassembled WGS sequence"/>
</dbReference>
<dbReference type="GO" id="GO:0005829">
    <property type="term" value="C:cytosol"/>
    <property type="evidence" value="ECO:0007669"/>
    <property type="project" value="TreeGrafter"/>
</dbReference>
<dbReference type="AlphaFoldDB" id="A0A6N7IX31"/>